<dbReference type="Gene3D" id="3.40.50.1970">
    <property type="match status" value="1"/>
</dbReference>
<keyword evidence="7" id="KW-1185">Reference proteome</keyword>
<evidence type="ECO:0000256" key="3">
    <source>
        <dbReference type="ARBA" id="ARBA00023027"/>
    </source>
</evidence>
<comment type="similarity">
    <text evidence="1">Belongs to the iron-containing alcohol dehydrogenase family.</text>
</comment>
<dbReference type="Proteomes" id="UP001168694">
    <property type="component" value="Unassembled WGS sequence"/>
</dbReference>
<dbReference type="RefSeq" id="WP_290398564.1">
    <property type="nucleotide sequence ID" value="NZ_JAUHLN010000001.1"/>
</dbReference>
<evidence type="ECO:0000259" key="5">
    <source>
        <dbReference type="Pfam" id="PF25137"/>
    </source>
</evidence>
<dbReference type="Gene3D" id="1.20.1090.10">
    <property type="entry name" value="Dehydroquinate synthase-like - alpha domain"/>
    <property type="match status" value="1"/>
</dbReference>
<dbReference type="SUPFAM" id="SSF56796">
    <property type="entry name" value="Dehydroquinate synthase-like"/>
    <property type="match status" value="1"/>
</dbReference>
<protein>
    <submittedName>
        <fullName evidence="6">Iron-containing alcohol dehydrogenase</fullName>
        <ecNumber evidence="6">1.1.1.-</ecNumber>
    </submittedName>
</protein>
<evidence type="ECO:0000259" key="4">
    <source>
        <dbReference type="Pfam" id="PF00465"/>
    </source>
</evidence>
<dbReference type="EC" id="1.1.1.-" evidence="6"/>
<keyword evidence="3" id="KW-0520">NAD</keyword>
<accession>A0ABT8E3H3</accession>
<dbReference type="PANTHER" id="PTHR11496:SF102">
    <property type="entry name" value="ALCOHOL DEHYDROGENASE 4"/>
    <property type="match status" value="1"/>
</dbReference>
<evidence type="ECO:0000313" key="6">
    <source>
        <dbReference type="EMBL" id="MDN4072450.1"/>
    </source>
</evidence>
<dbReference type="PROSITE" id="PS00913">
    <property type="entry name" value="ADH_IRON_1"/>
    <property type="match status" value="1"/>
</dbReference>
<dbReference type="Pfam" id="PF25137">
    <property type="entry name" value="ADH_Fe_C"/>
    <property type="match status" value="1"/>
</dbReference>
<evidence type="ECO:0000313" key="7">
    <source>
        <dbReference type="Proteomes" id="UP001168694"/>
    </source>
</evidence>
<keyword evidence="2 6" id="KW-0560">Oxidoreductase</keyword>
<dbReference type="CDD" id="cd08551">
    <property type="entry name" value="Fe-ADH"/>
    <property type="match status" value="1"/>
</dbReference>
<organism evidence="6 7">
    <name type="scientific">Fictibacillus terranigra</name>
    <dbReference type="NCBI Taxonomy" id="3058424"/>
    <lineage>
        <taxon>Bacteria</taxon>
        <taxon>Bacillati</taxon>
        <taxon>Bacillota</taxon>
        <taxon>Bacilli</taxon>
        <taxon>Bacillales</taxon>
        <taxon>Fictibacillaceae</taxon>
        <taxon>Fictibacillus</taxon>
    </lineage>
</organism>
<evidence type="ECO:0000256" key="2">
    <source>
        <dbReference type="ARBA" id="ARBA00023002"/>
    </source>
</evidence>
<dbReference type="Pfam" id="PF00465">
    <property type="entry name" value="Fe-ADH"/>
    <property type="match status" value="1"/>
</dbReference>
<name>A0ABT8E3H3_9BACL</name>
<reference evidence="6" key="1">
    <citation type="submission" date="2023-06" db="EMBL/GenBank/DDBJ databases">
        <title>Draft Genome Sequences of Representative Paenibacillus Polymyxa, Bacillus cereus, Fictibacillus sp., and Brevibacillus agri Strains Isolated from Amazonian Dark Earth.</title>
        <authorList>
            <person name="Pellegrinetti T.A."/>
            <person name="Cunha I.C.M."/>
            <person name="Chaves M.G."/>
            <person name="Freitas A.S."/>
            <person name="Silva A.V.R."/>
            <person name="Tsai S.M."/>
            <person name="Mendes L.W."/>
        </authorList>
    </citation>
    <scope>NUCLEOTIDE SEQUENCE</scope>
    <source>
        <strain evidence="6">CENA-BCM004</strain>
    </source>
</reference>
<dbReference type="EMBL" id="JAUHLN010000001">
    <property type="protein sequence ID" value="MDN4072450.1"/>
    <property type="molecule type" value="Genomic_DNA"/>
</dbReference>
<comment type="caution">
    <text evidence="6">The sequence shown here is derived from an EMBL/GenBank/DDBJ whole genome shotgun (WGS) entry which is preliminary data.</text>
</comment>
<feature type="domain" description="Alcohol dehydrogenase iron-type/glycerol dehydrogenase GldA" evidence="4">
    <location>
        <begin position="8"/>
        <end position="176"/>
    </location>
</feature>
<evidence type="ECO:0000256" key="1">
    <source>
        <dbReference type="ARBA" id="ARBA00007358"/>
    </source>
</evidence>
<dbReference type="GO" id="GO:0016491">
    <property type="term" value="F:oxidoreductase activity"/>
    <property type="evidence" value="ECO:0007669"/>
    <property type="project" value="UniProtKB-KW"/>
</dbReference>
<sequence length="384" mass="41115">MISSLKFPKVSYTGWGSIEKIGDELQNWEPANLLVVTDAALLKMGLVEEQLMPLLSGYNVSVYTDVEPEPSLSCGQRLVDYTRSGGFDGVIGLGGGSTLDLAKLTAVVTQNEGNVEDYLNLEGTRELTNKGLPKVLIPTTSGTGSEVTNIAVLSLEGTKDVVTHDFLLADAAIVDPQLTMTVPKRITAATGIDALTHAVEAFVSIQANEATDALAVKAMELIAGSLKKAVHQGDDRQAREAMSHGSYIAGLAFFNAGVAGVHALAYPLGSQFKLPHGESNAVLLPYVMSYIASSCPEKMDKVRTILGSVEEDHFDLFLRLVKEVDLPTTLAEYGIPSEMIKDLTKDAVKQKRLLARSPLPLSEEDIFTIYKNAHTGAPAIPSTN</sequence>
<dbReference type="InterPro" id="IPR001670">
    <property type="entry name" value="ADH_Fe/GldA"/>
</dbReference>
<dbReference type="InterPro" id="IPR018211">
    <property type="entry name" value="ADH_Fe_CS"/>
</dbReference>
<dbReference type="InterPro" id="IPR039697">
    <property type="entry name" value="Alcohol_dehydrogenase_Fe"/>
</dbReference>
<dbReference type="PANTHER" id="PTHR11496">
    <property type="entry name" value="ALCOHOL DEHYDROGENASE"/>
    <property type="match status" value="1"/>
</dbReference>
<proteinExistence type="inferred from homology"/>
<feature type="domain" description="Fe-containing alcohol dehydrogenase-like C-terminal" evidence="5">
    <location>
        <begin position="187"/>
        <end position="373"/>
    </location>
</feature>
<dbReference type="InterPro" id="IPR056798">
    <property type="entry name" value="ADH_Fe_C"/>
</dbReference>
<gene>
    <name evidence="6" type="ORF">QYF49_05320</name>
</gene>